<keyword evidence="2" id="KW-1015">Disulfide bond</keyword>
<organism evidence="4 5">
    <name type="scientific">Pseudonocardia alni</name>
    <name type="common">Amycolata alni</name>
    <dbReference type="NCBI Taxonomy" id="33907"/>
    <lineage>
        <taxon>Bacteria</taxon>
        <taxon>Bacillati</taxon>
        <taxon>Actinomycetota</taxon>
        <taxon>Actinomycetes</taxon>
        <taxon>Pseudonocardiales</taxon>
        <taxon>Pseudonocardiaceae</taxon>
        <taxon>Pseudonocardia</taxon>
    </lineage>
</organism>
<dbReference type="Gene3D" id="3.40.50.1110">
    <property type="entry name" value="SGNH hydrolase"/>
    <property type="match status" value="1"/>
</dbReference>
<proteinExistence type="predicted"/>
<dbReference type="EMBL" id="PHUJ01000003">
    <property type="protein sequence ID" value="PKB29786.1"/>
    <property type="molecule type" value="Genomic_DNA"/>
</dbReference>
<dbReference type="SUPFAM" id="SSF52266">
    <property type="entry name" value="SGNH hydrolase"/>
    <property type="match status" value="1"/>
</dbReference>
<evidence type="ECO:0000313" key="4">
    <source>
        <dbReference type="EMBL" id="PKB29786.1"/>
    </source>
</evidence>
<feature type="active site" description="Nucleophile" evidence="1">
    <location>
        <position position="106"/>
    </location>
</feature>
<dbReference type="CDD" id="cd01823">
    <property type="entry name" value="SEST_like"/>
    <property type="match status" value="1"/>
</dbReference>
<name>A0AA44UME2_PSEA5</name>
<gene>
    <name evidence="4" type="ORF">ATL51_1432</name>
</gene>
<dbReference type="PANTHER" id="PTHR37981:SF1">
    <property type="entry name" value="SGNH HYDROLASE-TYPE ESTERASE DOMAIN-CONTAINING PROTEIN"/>
    <property type="match status" value="1"/>
</dbReference>
<evidence type="ECO:0000313" key="5">
    <source>
        <dbReference type="Proteomes" id="UP000232453"/>
    </source>
</evidence>
<dbReference type="InterPro" id="IPR037460">
    <property type="entry name" value="SEST-like"/>
</dbReference>
<feature type="disulfide bond" evidence="2">
    <location>
        <begin position="247"/>
        <end position="296"/>
    </location>
</feature>
<reference evidence="4 5" key="1">
    <citation type="submission" date="2017-11" db="EMBL/GenBank/DDBJ databases">
        <title>Sequencing the genomes of 1000 actinobacteria strains.</title>
        <authorList>
            <person name="Klenk H.-P."/>
        </authorList>
    </citation>
    <scope>NUCLEOTIDE SEQUENCE [LARGE SCALE GENOMIC DNA]</scope>
    <source>
        <strain evidence="4 5">DSM 44104</strain>
    </source>
</reference>
<dbReference type="InterPro" id="IPR036514">
    <property type="entry name" value="SGNH_hydro_sf"/>
</dbReference>
<dbReference type="PANTHER" id="PTHR37981">
    <property type="entry name" value="LIPASE 2"/>
    <property type="match status" value="1"/>
</dbReference>
<protein>
    <submittedName>
        <fullName evidence="4">GDSL-like lipase/acylhydrolase family protein</fullName>
    </submittedName>
</protein>
<dbReference type="AlphaFoldDB" id="A0AA44UME2"/>
<dbReference type="GO" id="GO:0019433">
    <property type="term" value="P:triglyceride catabolic process"/>
    <property type="evidence" value="ECO:0007669"/>
    <property type="project" value="TreeGrafter"/>
</dbReference>
<comment type="caution">
    <text evidence="4">The sequence shown here is derived from an EMBL/GenBank/DDBJ whole genome shotgun (WGS) entry which is preliminary data.</text>
</comment>
<evidence type="ECO:0000256" key="2">
    <source>
        <dbReference type="PIRSR" id="PIRSR637460-2"/>
    </source>
</evidence>
<evidence type="ECO:0000259" key="3">
    <source>
        <dbReference type="Pfam" id="PF13472"/>
    </source>
</evidence>
<dbReference type="Proteomes" id="UP000232453">
    <property type="component" value="Unassembled WGS sequence"/>
</dbReference>
<dbReference type="InterPro" id="IPR013830">
    <property type="entry name" value="SGNH_hydro"/>
</dbReference>
<feature type="active site" evidence="1">
    <location>
        <position position="314"/>
    </location>
</feature>
<dbReference type="Pfam" id="PF13472">
    <property type="entry name" value="Lipase_GDSL_2"/>
    <property type="match status" value="1"/>
</dbReference>
<feature type="domain" description="SGNH hydrolase-type esterase" evidence="3">
    <location>
        <begin position="102"/>
        <end position="321"/>
    </location>
</feature>
<feature type="disulfide bond" evidence="2">
    <location>
        <begin position="122"/>
        <end position="147"/>
    </location>
</feature>
<accession>A0AA44UME2</accession>
<dbReference type="GO" id="GO:0004806">
    <property type="term" value="F:triacylglycerol lipase activity"/>
    <property type="evidence" value="ECO:0007669"/>
    <property type="project" value="TreeGrafter"/>
</dbReference>
<evidence type="ECO:0000256" key="1">
    <source>
        <dbReference type="PIRSR" id="PIRSR637460-1"/>
    </source>
</evidence>
<sequence length="335" mass="34073">MAGGVAVHPLTHSEGVCAAAPRRALRGRGRAGTRSAHLVVDGACTRSPGARIAATVPRGLSGRVRRLLVPLLTCALLVVLAPAALADPAPATAAAAPVRYVALGDSYAAGVGARPDPATGDCRRSTASYPALWAARHDPASFVSVACSGATSGEVIARQVRTVSADTTLVTITVGGNDTGFGPVLAACSTARDDETCLRAVRGGERAARWVAPGGLISTIVGVRLQAPGATILVLGYPRLFEPGADCDVPGVPNAVRREALNRAADTLDAALADAAGRFRGRFVDVRAAFAGHGICSADPWITPPPASAPAVYHPTAQGYRDGYLPAFEAAVTLP</sequence>
<feature type="disulfide bond" evidence="2">
    <location>
        <begin position="188"/>
        <end position="197"/>
    </location>
</feature>